<sequence length="233" mass="26613">MEILKQPFEGEPETREVSTADGQTEYHIAVKELTPLRARVADVADVLVGLYVTGLIIALLLNDPHQDWAALVTAALFFGLYWRARPGLRDSFRKKTKLRLNAEHIAVWQSGGWVCFDRKLPHRFGILQHDYAPMEKLKYEFERQKAAMKRKVLFRKPYYGDSFIVCLEYLGQRQDLVTVYGRKEASAVVARLQACDEIIESRLRQGRGAAIDPADQWGHQPGDLETFTSSIPH</sequence>
<proteinExistence type="predicted"/>
<evidence type="ECO:0000313" key="2">
    <source>
        <dbReference type="Proteomes" id="UP000295351"/>
    </source>
</evidence>
<accession>A0A4R2BWU4</accession>
<dbReference type="EMBL" id="SLVX01000064">
    <property type="protein sequence ID" value="TCN30534.1"/>
    <property type="molecule type" value="Genomic_DNA"/>
</dbReference>
<gene>
    <name evidence="1" type="ORF">EV665_1642</name>
</gene>
<dbReference type="Proteomes" id="UP000295351">
    <property type="component" value="Unassembled WGS sequence"/>
</dbReference>
<evidence type="ECO:0000313" key="1">
    <source>
        <dbReference type="EMBL" id="TCN30534.1"/>
    </source>
</evidence>
<comment type="caution">
    <text evidence="1">The sequence shown here is derived from an EMBL/GenBank/DDBJ whole genome shotgun (WGS) entry which is preliminary data.</text>
</comment>
<organism evidence="1 2">
    <name type="scientific">Shinella granuli</name>
    <dbReference type="NCBI Taxonomy" id="323621"/>
    <lineage>
        <taxon>Bacteria</taxon>
        <taxon>Pseudomonadati</taxon>
        <taxon>Pseudomonadota</taxon>
        <taxon>Alphaproteobacteria</taxon>
        <taxon>Hyphomicrobiales</taxon>
        <taxon>Rhizobiaceae</taxon>
        <taxon>Shinella</taxon>
    </lineage>
</organism>
<dbReference type="RefSeq" id="WP_133037213.1">
    <property type="nucleotide sequence ID" value="NZ_BAABEI010000012.1"/>
</dbReference>
<keyword evidence="2" id="KW-1185">Reference proteome</keyword>
<reference evidence="1 2" key="1">
    <citation type="submission" date="2019-03" db="EMBL/GenBank/DDBJ databases">
        <title>Genomic Encyclopedia of Type Strains, Phase IV (KMG-IV): sequencing the most valuable type-strain genomes for metagenomic binning, comparative biology and taxonomic classification.</title>
        <authorList>
            <person name="Goeker M."/>
        </authorList>
    </citation>
    <scope>NUCLEOTIDE SEQUENCE [LARGE SCALE GENOMIC DNA]</scope>
    <source>
        <strain evidence="1 2">DSM 18401</strain>
    </source>
</reference>
<dbReference type="AlphaFoldDB" id="A0A4R2BWU4"/>
<name>A0A4R2BWU4_SHIGR</name>
<protein>
    <submittedName>
        <fullName evidence="1">Uncharacterized protein</fullName>
    </submittedName>
</protein>